<keyword evidence="3" id="KW-1185">Reference proteome</keyword>
<feature type="transmembrane region" description="Helical" evidence="1">
    <location>
        <begin position="21"/>
        <end position="54"/>
    </location>
</feature>
<feature type="transmembrane region" description="Helical" evidence="1">
    <location>
        <begin position="60"/>
        <end position="85"/>
    </location>
</feature>
<evidence type="ECO:0000313" key="3">
    <source>
        <dbReference type="Proteomes" id="UP001056693"/>
    </source>
</evidence>
<dbReference type="EMBL" id="SNUZ01000048">
    <property type="protein sequence ID" value="MCL3788713.1"/>
    <property type="molecule type" value="Genomic_DNA"/>
</dbReference>
<evidence type="ECO:0000313" key="2">
    <source>
        <dbReference type="EMBL" id="MCL3788713.1"/>
    </source>
</evidence>
<gene>
    <name evidence="2" type="ORF">E2N93_12220</name>
</gene>
<proteinExistence type="predicted"/>
<organism evidence="2 3">
    <name type="scientific">Ruminococcus bromii</name>
    <dbReference type="NCBI Taxonomy" id="40518"/>
    <lineage>
        <taxon>Bacteria</taxon>
        <taxon>Bacillati</taxon>
        <taxon>Bacillota</taxon>
        <taxon>Clostridia</taxon>
        <taxon>Eubacteriales</taxon>
        <taxon>Oscillospiraceae</taxon>
        <taxon>Ruminococcus</taxon>
    </lineage>
</organism>
<dbReference type="Proteomes" id="UP001056693">
    <property type="component" value="Unassembled WGS sequence"/>
</dbReference>
<keyword evidence="1" id="KW-1133">Transmembrane helix</keyword>
<name>A0ABT0NKC0_9FIRM</name>
<comment type="caution">
    <text evidence="2">The sequence shown here is derived from an EMBL/GenBank/DDBJ whole genome shotgun (WGS) entry which is preliminary data.</text>
</comment>
<dbReference type="RefSeq" id="WP_117970992.1">
    <property type="nucleotide sequence ID" value="NZ_DAVZNC010000023.1"/>
</dbReference>
<sequence length="224" mass="25783">MINRINKIKSKNPKLRKIFNIIFSLFNEVLILSYIAMIVLALLMIIVPTAIVFWQSPEDVRVWIASIVGGILSVVVVPIFINYITDKRKTEDELRKTLFEENKALYAKLSNILVELLVNESSIHKENTNSNIKAEKSLNVVSPLKDFLKDNYSELANTISISLIWDIVEVCQECSNSVTAYDNIRVKTEKCFRNIRKEIGVKGKFYVNNYIINEFCDSKKDKDI</sequence>
<reference evidence="2 3" key="1">
    <citation type="submission" date="2019-03" db="EMBL/GenBank/DDBJ databases">
        <authorList>
            <person name="Molinero N."/>
            <person name="Sanchez B."/>
            <person name="Walker A."/>
            <person name="Duncan S."/>
            <person name="Delgado S."/>
            <person name="Margolles A."/>
        </authorList>
    </citation>
    <scope>NUCLEOTIDE SEQUENCE [LARGE SCALE GENOMIC DNA]</scope>
    <source>
        <strain evidence="2 3">IPLA60002</strain>
    </source>
</reference>
<evidence type="ECO:0000256" key="1">
    <source>
        <dbReference type="SAM" id="Phobius"/>
    </source>
</evidence>
<protein>
    <submittedName>
        <fullName evidence="2">Uncharacterized protein</fullName>
    </submittedName>
</protein>
<keyword evidence="1" id="KW-0472">Membrane</keyword>
<keyword evidence="1" id="KW-0812">Transmembrane</keyword>
<accession>A0ABT0NKC0</accession>